<dbReference type="InterPro" id="IPR026467">
    <property type="entry name" value="Ser/Gly_Cys_C_dom"/>
</dbReference>
<keyword evidence="1" id="KW-0472">Membrane</keyword>
<dbReference type="RefSeq" id="WP_197011016.1">
    <property type="nucleotide sequence ID" value="NZ_BAABES010000031.1"/>
</dbReference>
<feature type="transmembrane region" description="Helical" evidence="1">
    <location>
        <begin position="154"/>
        <end position="174"/>
    </location>
</feature>
<dbReference type="Proteomes" id="UP000614047">
    <property type="component" value="Unassembled WGS sequence"/>
</dbReference>
<evidence type="ECO:0000313" key="3">
    <source>
        <dbReference type="Proteomes" id="UP000614047"/>
    </source>
</evidence>
<dbReference type="EMBL" id="JADOUA010000001">
    <property type="protein sequence ID" value="MBG6088277.1"/>
    <property type="molecule type" value="Genomic_DNA"/>
</dbReference>
<protein>
    <submittedName>
        <fullName evidence="2">Uncharacterized protein (TIGR04222 family)</fullName>
    </submittedName>
</protein>
<dbReference type="AlphaFoldDB" id="A0A931GIP3"/>
<organism evidence="2 3">
    <name type="scientific">Actinomadura viridis</name>
    <dbReference type="NCBI Taxonomy" id="58110"/>
    <lineage>
        <taxon>Bacteria</taxon>
        <taxon>Bacillati</taxon>
        <taxon>Actinomycetota</taxon>
        <taxon>Actinomycetes</taxon>
        <taxon>Streptosporangiales</taxon>
        <taxon>Thermomonosporaceae</taxon>
        <taxon>Actinomadura</taxon>
    </lineage>
</organism>
<reference evidence="2" key="1">
    <citation type="submission" date="2020-11" db="EMBL/GenBank/DDBJ databases">
        <title>Sequencing the genomes of 1000 actinobacteria strains.</title>
        <authorList>
            <person name="Klenk H.-P."/>
        </authorList>
    </citation>
    <scope>NUCLEOTIDE SEQUENCE</scope>
    <source>
        <strain evidence="2">DSM 43175</strain>
    </source>
</reference>
<evidence type="ECO:0000313" key="2">
    <source>
        <dbReference type="EMBL" id="MBG6088277.1"/>
    </source>
</evidence>
<sequence length="293" mass="29820">MPLAAIGDTWGIPGPLFLFGLFIPAAVVLLAGVLLIRRLLSPGRDPQGDLHPYKIALLDGGAGRVIATAVAALRADGAVEAQGGGLRVTVTDTDRTARTPLDEAVHGALAERKSVPPKELPGLPQVRQAIDDLERALVRDGLMLSAGRHRARRLAVLPLVLLELVGIARLIAGLGSGQPVLFLVIALIVLGLVNITLLVDAERCTAAGKRVVADASRRYRHLNPSQSPAWATYGAPGMVFGVALFGTAALVSMDPAFAEESQIHSQFDGGGGGGDGGGGCGGGGCGGCGGCGG</sequence>
<proteinExistence type="predicted"/>
<name>A0A931GIP3_9ACTN</name>
<comment type="caution">
    <text evidence="2">The sequence shown here is derived from an EMBL/GenBank/DDBJ whole genome shotgun (WGS) entry which is preliminary data.</text>
</comment>
<keyword evidence="1" id="KW-1133">Transmembrane helix</keyword>
<keyword evidence="3" id="KW-1185">Reference proteome</keyword>
<dbReference type="NCBIfam" id="TIGR04222">
    <property type="entry name" value="near_uncomplex"/>
    <property type="match status" value="1"/>
</dbReference>
<accession>A0A931GIP3</accession>
<feature type="transmembrane region" description="Helical" evidence="1">
    <location>
        <begin position="16"/>
        <end position="36"/>
    </location>
</feature>
<keyword evidence="1" id="KW-0812">Transmembrane</keyword>
<evidence type="ECO:0000256" key="1">
    <source>
        <dbReference type="SAM" id="Phobius"/>
    </source>
</evidence>
<feature type="transmembrane region" description="Helical" evidence="1">
    <location>
        <begin position="180"/>
        <end position="199"/>
    </location>
</feature>
<gene>
    <name evidence="2" type="ORF">IW256_002390</name>
</gene>